<dbReference type="EMBL" id="JAJAGO010000016">
    <property type="protein sequence ID" value="MCT2593856.1"/>
    <property type="molecule type" value="Genomic_DNA"/>
</dbReference>
<dbReference type="RefSeq" id="WP_260221150.1">
    <property type="nucleotide sequence ID" value="NZ_JAJAGO010000016.1"/>
</dbReference>
<name>A0ABT2K119_9ACTN</name>
<evidence type="ECO:0000313" key="1">
    <source>
        <dbReference type="EMBL" id="MCT2593856.1"/>
    </source>
</evidence>
<reference evidence="1 2" key="1">
    <citation type="submission" date="2021-10" db="EMBL/GenBank/DDBJ databases">
        <title>Streptomyces gossypii sp. nov., isolated from soil collected from cotton field.</title>
        <authorList>
            <person name="Ge X."/>
            <person name="Chen X."/>
            <person name="Liu W."/>
        </authorList>
    </citation>
    <scope>NUCLEOTIDE SEQUENCE [LARGE SCALE GENOMIC DNA]</scope>
    <source>
        <strain evidence="1 2">N2-109</strain>
    </source>
</reference>
<comment type="caution">
    <text evidence="1">The sequence shown here is derived from an EMBL/GenBank/DDBJ whole genome shotgun (WGS) entry which is preliminary data.</text>
</comment>
<dbReference type="Proteomes" id="UP001156389">
    <property type="component" value="Unassembled WGS sequence"/>
</dbReference>
<gene>
    <name evidence="1" type="ORF">LHJ74_28785</name>
</gene>
<keyword evidence="2" id="KW-1185">Reference proteome</keyword>
<sequence>MCENGPVEWDEHITEVSSERVWTGESADGQGRQEIIRLDTESPARATSTSRLLVGVDEPRHLTYLSKPQESGTGDTHFDSLYGVCASWDGRVVVADGSKVTRIEVTELGSGETYTADGDSLVARRKVSGDEPGALTAAVTRTRRHKGGRETPYTGVIHCHHALDTPDF</sequence>
<accession>A0ABT2K119</accession>
<dbReference type="SUPFAM" id="SSF50956">
    <property type="entry name" value="Thermostable phytase (3-phytase)"/>
    <property type="match status" value="1"/>
</dbReference>
<evidence type="ECO:0000313" key="2">
    <source>
        <dbReference type="Proteomes" id="UP001156389"/>
    </source>
</evidence>
<organism evidence="1 2">
    <name type="scientific">Streptomyces gossypii</name>
    <dbReference type="NCBI Taxonomy" id="2883101"/>
    <lineage>
        <taxon>Bacteria</taxon>
        <taxon>Bacillati</taxon>
        <taxon>Actinomycetota</taxon>
        <taxon>Actinomycetes</taxon>
        <taxon>Kitasatosporales</taxon>
        <taxon>Streptomycetaceae</taxon>
        <taxon>Streptomyces</taxon>
    </lineage>
</organism>
<proteinExistence type="predicted"/>
<protein>
    <submittedName>
        <fullName evidence="1">Uncharacterized protein</fullName>
    </submittedName>
</protein>